<proteinExistence type="predicted"/>
<dbReference type="Pfam" id="PF14518">
    <property type="entry name" value="Haem_oxygenas_2"/>
    <property type="match status" value="1"/>
</dbReference>
<reference evidence="2" key="1">
    <citation type="journal article" date="2019" name="Int. J. Syst. Evol. Microbiol.">
        <title>The Global Catalogue of Microorganisms (GCM) 10K type strain sequencing project: providing services to taxonomists for standard genome sequencing and annotation.</title>
        <authorList>
            <consortium name="The Broad Institute Genomics Platform"/>
            <consortium name="The Broad Institute Genome Sequencing Center for Infectious Disease"/>
            <person name="Wu L."/>
            <person name="Ma J."/>
        </authorList>
    </citation>
    <scope>NUCLEOTIDE SEQUENCE [LARGE SCALE GENOMIC DNA]</scope>
    <source>
        <strain evidence="2">JCM 17986</strain>
    </source>
</reference>
<dbReference type="SMART" id="SM01236">
    <property type="entry name" value="Haem_oxygenase_2"/>
    <property type="match status" value="1"/>
</dbReference>
<evidence type="ECO:0000313" key="2">
    <source>
        <dbReference type="Proteomes" id="UP001500466"/>
    </source>
</evidence>
<accession>A0ABP9IA12</accession>
<dbReference type="InterPro" id="IPR016084">
    <property type="entry name" value="Haem_Oase-like_multi-hlx"/>
</dbReference>
<keyword evidence="2" id="KW-1185">Reference proteome</keyword>
<dbReference type="RefSeq" id="WP_345680513.1">
    <property type="nucleotide sequence ID" value="NZ_BAABHS010000048.1"/>
</dbReference>
<comment type="caution">
    <text evidence="1">The sequence shown here is derived from an EMBL/GenBank/DDBJ whole genome shotgun (WGS) entry which is preliminary data.</text>
</comment>
<evidence type="ECO:0000313" key="1">
    <source>
        <dbReference type="EMBL" id="GAA4992898.1"/>
    </source>
</evidence>
<name>A0ABP9IA12_9ACTN</name>
<dbReference type="SUPFAM" id="SSF48613">
    <property type="entry name" value="Heme oxygenase-like"/>
    <property type="match status" value="1"/>
</dbReference>
<gene>
    <name evidence="1" type="ORF">GCM10023205_76930</name>
</gene>
<dbReference type="Gene3D" id="1.20.910.10">
    <property type="entry name" value="Heme oxygenase-like"/>
    <property type="match status" value="1"/>
</dbReference>
<sequence>MKLPAPRGPISTELFEGMRHAPGPFPPGVGKLVAARARSDEDARTCEDVQISLFVCYGMHYGTFDDVDERWEWQPSLLEIRAGLEEVFERDFTKDLQITAPVPAADIPTYLMELTSPAHTSTLPRFIHHTATLEQFRELVIHRSIDNLHEGDAHTWAIPRVSGRAKSALVEIQADEYGGGMPGRMHAELYAYLMEELDLEPGYGAYIEQIPAIALAIHNLKSFFGLHRRWRGALLGNLAVTEIGSSITNRKYSEALARVGASDRARWFYDEHITADAVHEQLAAHDMCGAFAHDHPEETVRVMIGAAATLDIRGMFANTATHAWADNVSSLRVPTPV</sequence>
<protein>
    <submittedName>
        <fullName evidence="1">Iron-containing redox enzyme family protein</fullName>
    </submittedName>
</protein>
<dbReference type="EMBL" id="BAABHS010000048">
    <property type="protein sequence ID" value="GAA4992898.1"/>
    <property type="molecule type" value="Genomic_DNA"/>
</dbReference>
<dbReference type="Proteomes" id="UP001500466">
    <property type="component" value="Unassembled WGS sequence"/>
</dbReference>
<organism evidence="1 2">
    <name type="scientific">Yinghuangia aomiensis</name>
    <dbReference type="NCBI Taxonomy" id="676205"/>
    <lineage>
        <taxon>Bacteria</taxon>
        <taxon>Bacillati</taxon>
        <taxon>Actinomycetota</taxon>
        <taxon>Actinomycetes</taxon>
        <taxon>Kitasatosporales</taxon>
        <taxon>Streptomycetaceae</taxon>
        <taxon>Yinghuangia</taxon>
    </lineage>
</organism>